<evidence type="ECO:0000256" key="1">
    <source>
        <dbReference type="ARBA" id="ARBA00004430"/>
    </source>
</evidence>
<keyword evidence="5 13" id="KW-0802">TPR repeat</keyword>
<comment type="function">
    <text evidence="9">Component of the IFT complex A (IFT-A), a complex required for retrograde ciliary transport and entry into cilia of G protein-coupled receptors (GPCRs). Essential for retrograde trafficking of IFT-1, IFT-B and GPCRs. Negatively modulates the SHH signal transduction.</text>
</comment>
<evidence type="ECO:0000256" key="2">
    <source>
        <dbReference type="ARBA" id="ARBA00010935"/>
    </source>
</evidence>
<dbReference type="InterPro" id="IPR056836">
    <property type="entry name" value="ARM_TT21_4th"/>
</dbReference>
<keyword evidence="6" id="KW-0969">Cilium</keyword>
<evidence type="ECO:0000256" key="13">
    <source>
        <dbReference type="PROSITE-ProRule" id="PRU00339"/>
    </source>
</evidence>
<evidence type="ECO:0000259" key="17">
    <source>
        <dbReference type="Pfam" id="PF25064"/>
    </source>
</evidence>
<dbReference type="GeneTree" id="ENSGT00390000005979"/>
<dbReference type="PROSITE" id="PS50293">
    <property type="entry name" value="TPR_REGION"/>
    <property type="match status" value="1"/>
</dbReference>
<dbReference type="GO" id="GO:0035721">
    <property type="term" value="P:intraciliary retrograde transport"/>
    <property type="evidence" value="ECO:0007669"/>
    <property type="project" value="TreeGrafter"/>
</dbReference>
<dbReference type="PROSITE" id="PS50005">
    <property type="entry name" value="TPR"/>
    <property type="match status" value="3"/>
</dbReference>
<feature type="domain" description="Tetratricopeptide repeat protein 21A/21B fourth ARM" evidence="18">
    <location>
        <begin position="771"/>
        <end position="923"/>
    </location>
</feature>
<dbReference type="Pfam" id="PF25062">
    <property type="entry name" value="ARM_TT21_N"/>
    <property type="match status" value="1"/>
</dbReference>
<dbReference type="Pfam" id="PF25063">
    <property type="entry name" value="ARM_TT21_C"/>
    <property type="match status" value="1"/>
</dbReference>
<dbReference type="InterPro" id="IPR056832">
    <property type="entry name" value="ARM_TT21_2nd"/>
</dbReference>
<comment type="subcellular location">
    <subcellularLocation>
        <location evidence="1">Cytoplasm</location>
        <location evidence="1">Cytoskeleton</location>
        <location evidence="1">Cilium axoneme</location>
    </subcellularLocation>
</comment>
<evidence type="ECO:0000256" key="4">
    <source>
        <dbReference type="ARBA" id="ARBA00022737"/>
    </source>
</evidence>
<dbReference type="GO" id="GO:0005930">
    <property type="term" value="C:axoneme"/>
    <property type="evidence" value="ECO:0007669"/>
    <property type="project" value="UniProtKB-SubCell"/>
</dbReference>
<evidence type="ECO:0000313" key="20">
    <source>
        <dbReference type="Proteomes" id="UP001501940"/>
    </source>
</evidence>
<dbReference type="Gene3D" id="1.25.40.10">
    <property type="entry name" value="Tetratricopeptide repeat domain"/>
    <property type="match status" value="6"/>
</dbReference>
<evidence type="ECO:0000256" key="10">
    <source>
        <dbReference type="ARBA" id="ARBA00062181"/>
    </source>
</evidence>
<dbReference type="FunFam" id="1.25.40.10:FF:000197">
    <property type="entry name" value="Tetratricopeptide repeat domain 21B"/>
    <property type="match status" value="1"/>
</dbReference>
<dbReference type="Pfam" id="PF25068">
    <property type="entry name" value="ARM_TT21_4th"/>
    <property type="match status" value="1"/>
</dbReference>
<keyword evidence="3" id="KW-0963">Cytoplasm</keyword>
<evidence type="ECO:0000259" key="15">
    <source>
        <dbReference type="Pfam" id="PF25062"/>
    </source>
</evidence>
<dbReference type="Pfam" id="PF25060">
    <property type="entry name" value="ARM_TT21_2nd"/>
    <property type="match status" value="1"/>
</dbReference>
<evidence type="ECO:0000256" key="6">
    <source>
        <dbReference type="ARBA" id="ARBA00023069"/>
    </source>
</evidence>
<dbReference type="InterPro" id="IPR019734">
    <property type="entry name" value="TPR_rpt"/>
</dbReference>
<evidence type="ECO:0000259" key="14">
    <source>
        <dbReference type="Pfam" id="PF25060"/>
    </source>
</evidence>
<evidence type="ECO:0000256" key="8">
    <source>
        <dbReference type="ARBA" id="ARBA00023273"/>
    </source>
</evidence>
<gene>
    <name evidence="19" type="primary">TTC21B</name>
</gene>
<reference evidence="19 20" key="1">
    <citation type="submission" date="2022-01" db="EMBL/GenBank/DDBJ databases">
        <title>A chromosome-scale genome assembly of the false clownfish, Amphiprion ocellaris.</title>
        <authorList>
            <person name="Ryu T."/>
        </authorList>
    </citation>
    <scope>NUCLEOTIDE SEQUENCE [LARGE SCALE GENOMIC DNA]</scope>
</reference>
<evidence type="ECO:0000259" key="18">
    <source>
        <dbReference type="Pfam" id="PF25068"/>
    </source>
</evidence>
<name>A0AAQ5Z1I8_AMPOC</name>
<evidence type="ECO:0000313" key="19">
    <source>
        <dbReference type="Ensembl" id="ENSAOCP00000057620.1"/>
    </source>
</evidence>
<evidence type="ECO:0000256" key="12">
    <source>
        <dbReference type="ARBA" id="ARBA00084066"/>
    </source>
</evidence>
<feature type="repeat" description="TPR" evidence="13">
    <location>
        <begin position="735"/>
        <end position="768"/>
    </location>
</feature>
<keyword evidence="8" id="KW-0966">Cell projection</keyword>
<accession>A0AAQ5Z1I8</accession>
<feature type="domain" description="Tetratricopeptide repeat protein 21A/21B C-terminal ARM" evidence="16">
    <location>
        <begin position="1085"/>
        <end position="1293"/>
    </location>
</feature>
<dbReference type="Pfam" id="PF25064">
    <property type="entry name" value="ARM_TT21_5th"/>
    <property type="match status" value="1"/>
</dbReference>
<dbReference type="Pfam" id="PF07719">
    <property type="entry name" value="TPR_2"/>
    <property type="match status" value="1"/>
</dbReference>
<reference evidence="19" key="3">
    <citation type="submission" date="2025-09" db="UniProtKB">
        <authorList>
            <consortium name="Ensembl"/>
        </authorList>
    </citation>
    <scope>IDENTIFICATION</scope>
</reference>
<dbReference type="FunFam" id="1.25.40.10:FF:000493">
    <property type="entry name" value="Tetratricopeptide repeat domain 21B"/>
    <property type="match status" value="1"/>
</dbReference>
<reference evidence="19" key="2">
    <citation type="submission" date="2025-08" db="UniProtKB">
        <authorList>
            <consortium name="Ensembl"/>
        </authorList>
    </citation>
    <scope>IDENTIFICATION</scope>
</reference>
<dbReference type="Ensembl" id="ENSAOCT00000072663.1">
    <property type="protein sequence ID" value="ENSAOCP00000057620.1"/>
    <property type="gene ID" value="ENSAOCG00000006481.2"/>
</dbReference>
<feature type="repeat" description="TPR" evidence="13">
    <location>
        <begin position="769"/>
        <end position="802"/>
    </location>
</feature>
<keyword evidence="20" id="KW-1185">Reference proteome</keyword>
<dbReference type="SUPFAM" id="SSF48439">
    <property type="entry name" value="Protein prenylyltransferase"/>
    <property type="match status" value="1"/>
</dbReference>
<dbReference type="PANTHER" id="PTHR14699:SF1">
    <property type="entry name" value="TETRATRICOPEPTIDE REPEAT PROTEIN 21B"/>
    <property type="match status" value="1"/>
</dbReference>
<dbReference type="GO" id="GO:0030991">
    <property type="term" value="C:intraciliary transport particle A"/>
    <property type="evidence" value="ECO:0007669"/>
    <property type="project" value="UniProtKB-ARBA"/>
</dbReference>
<evidence type="ECO:0000256" key="11">
    <source>
        <dbReference type="ARBA" id="ARBA00068477"/>
    </source>
</evidence>
<feature type="domain" description="Tetratricopeptide repeat protein 21A/21B fifth ARM repeats" evidence="17">
    <location>
        <begin position="964"/>
        <end position="1070"/>
    </location>
</feature>
<keyword evidence="7" id="KW-0206">Cytoskeleton</keyword>
<dbReference type="InterPro" id="IPR040364">
    <property type="entry name" value="TTC21A/TTC21B"/>
</dbReference>
<dbReference type="SMART" id="SM00028">
    <property type="entry name" value="TPR"/>
    <property type="match status" value="16"/>
</dbReference>
<evidence type="ECO:0000259" key="16">
    <source>
        <dbReference type="Pfam" id="PF25063"/>
    </source>
</evidence>
<dbReference type="InterPro" id="IPR056834">
    <property type="entry name" value="ARM_TT21_C"/>
</dbReference>
<dbReference type="InterPro" id="IPR011990">
    <property type="entry name" value="TPR-like_helical_dom_sf"/>
</dbReference>
<dbReference type="GO" id="GO:0061512">
    <property type="term" value="P:protein localization to cilium"/>
    <property type="evidence" value="ECO:0007669"/>
    <property type="project" value="TreeGrafter"/>
</dbReference>
<dbReference type="SUPFAM" id="SSF48452">
    <property type="entry name" value="TPR-like"/>
    <property type="match status" value="5"/>
</dbReference>
<evidence type="ECO:0000256" key="7">
    <source>
        <dbReference type="ARBA" id="ARBA00023212"/>
    </source>
</evidence>
<keyword evidence="4" id="KW-0677">Repeat</keyword>
<feature type="domain" description="Tetratricopeptide repeat protein 21A/21B N-terminal ARM repeat" evidence="15">
    <location>
        <begin position="100"/>
        <end position="244"/>
    </location>
</feature>
<dbReference type="InterPro" id="IPR056833">
    <property type="entry name" value="ARM_TT21_N"/>
</dbReference>
<organism evidence="19 20">
    <name type="scientific">Amphiprion ocellaris</name>
    <name type="common">Clown anemonefish</name>
    <dbReference type="NCBI Taxonomy" id="80972"/>
    <lineage>
        <taxon>Eukaryota</taxon>
        <taxon>Metazoa</taxon>
        <taxon>Chordata</taxon>
        <taxon>Craniata</taxon>
        <taxon>Vertebrata</taxon>
        <taxon>Euteleostomi</taxon>
        <taxon>Actinopterygii</taxon>
        <taxon>Neopterygii</taxon>
        <taxon>Teleostei</taxon>
        <taxon>Neoteleostei</taxon>
        <taxon>Acanthomorphata</taxon>
        <taxon>Ovalentaria</taxon>
        <taxon>Pomacentridae</taxon>
        <taxon>Amphiprion</taxon>
    </lineage>
</organism>
<dbReference type="GO" id="GO:0010468">
    <property type="term" value="P:regulation of gene expression"/>
    <property type="evidence" value="ECO:0007669"/>
    <property type="project" value="UniProtKB-ARBA"/>
</dbReference>
<dbReference type="PANTHER" id="PTHR14699">
    <property type="entry name" value="STI2 PROTEIN-RELATED"/>
    <property type="match status" value="1"/>
</dbReference>
<dbReference type="FunFam" id="1.25.40.10:FF:000245">
    <property type="entry name" value="Tetratricopeptide repeat domain 21B"/>
    <property type="match status" value="1"/>
</dbReference>
<dbReference type="InterPro" id="IPR056835">
    <property type="entry name" value="ARM_TT21_5th"/>
</dbReference>
<dbReference type="InterPro" id="IPR013105">
    <property type="entry name" value="TPR_2"/>
</dbReference>
<evidence type="ECO:0000256" key="5">
    <source>
        <dbReference type="ARBA" id="ARBA00022803"/>
    </source>
</evidence>
<protein>
    <recommendedName>
        <fullName evidence="11">Tetratricopeptide repeat protein 21B</fullName>
    </recommendedName>
    <alternativeName>
        <fullName evidence="12">Intraflagellar transport 139 homolog</fullName>
    </alternativeName>
</protein>
<dbReference type="FunFam" id="1.25.40.10:FF:000219">
    <property type="entry name" value="Tetratricopeptide repeat domain 21B"/>
    <property type="match status" value="1"/>
</dbReference>
<evidence type="ECO:0000256" key="3">
    <source>
        <dbReference type="ARBA" id="ARBA00022490"/>
    </source>
</evidence>
<sequence>MYSGCKRSIPLSVWLCIFSYIKKNALVAQCECLKAVFLSSLLNPCKCNHLFLSFPQALIKYYCYEKYFNHAVNAAAAAQRKFSNDPIYTFFHAYGTLMQDREVIQELDAKVKEDRKSAPPKSLYYAGTFLWLLGRNDKARDYTERMIKFSNGSREGIILKAWIDVTSGKDAYARKAGKYFDEGLKERADVFALMGKAQYYEYRQNYSGALEIVNQVIVSFPGFIPALIKKMKVLLNLQDWEQTVDAAHRLLQKDKNNPEALRMLALHSLCRDGDITELSNLISSLDILEPHNPELYYKIITTFLGFVFLQCGRNEKVIEQTLRMVERAFSVASGDSDLATELGYQMVLQGRIREAMKWYIIDRDRTSVSAMTGIIRCQLIEGHLEDAEQKLEFLTEIQQSIGKSGELSYLRAVLAAKKRRSQEEVTNLLNDAVDTHFSSLQGLPLGVEYLERLNPDFLLEIVKEYLALCPAKVQLEESSGQASAPQLQQCASLLDKVVKIVPGLLQGVFLLAKVRYQSGDIDAAQSSLQHCLDQCPSLADAHLLMAQIHLQQGSVALCSQSLELCLSHNFEIRDHPLYHLIKAQAKKKMGELTEAIQTLQMAMSLPGIRRAGSSSKSKNKKTELSSADCVSVFLELAEALWLNGEQHEAAKMMQDAINEFSGTPEELRVTIANADLALLRGDTELALSMLRNITPEQPYYIQAKEKMADIYLNHRNEKRLYASCYREMVEKLPSPHTYLLLGDAYMNIQEPEKAIEVYEQALKKNPKDGALASKIGKALVKTHNYVKAINYYEAALKTEQQNFLRYDLAELLMKMKQYERCERVLHDALAHEPGNKRPIHDDCRYLVLLAKIQNKVDKKEEALLSLQRARDVQAKVLKRVQLEQPDAVPMQKQLAAEICAEIAKHYTSQRGYERAVKFYKEALVYCETDRKVMLELARLYLTLGEVDACQEQCSVILKNDQFNEDATLMMADIMFRKEDYKQAVFHFQQLLEREPDNYPTLSRLIDLLRRSGKLEDIPRFLDMAEKHSSRTKFEPGVSSSDNGDICFKYTGEPNDALRHFNKARKDNDWVDLINRQESEQHAVRTAEKLLKEIKPQTPGGYTQLRILENYCFLATKQKANVEKALSVFTEIANNEKDHVPALLAMATAYMMLKQTPRARNQLKRIAKMDWSIADADEFEKSWLLLADIYIHSGKYDMASDLLTKCLNRNKSCCKAYEYRGYIQEKEQAFRDAALSYEMAWKYGNRTNPTIGYKLAFNYLKAKRHVDAIDVCHKVLAAHPNYPRMRKDILDKARAALRS</sequence>
<proteinExistence type="inferred from homology"/>
<comment type="similarity">
    <text evidence="2">Belongs to the TTC21 family.</text>
</comment>
<evidence type="ECO:0000256" key="9">
    <source>
        <dbReference type="ARBA" id="ARBA00058418"/>
    </source>
</evidence>
<feature type="repeat" description="TPR" evidence="13">
    <location>
        <begin position="964"/>
        <end position="997"/>
    </location>
</feature>
<feature type="domain" description="Tetratricopeptide repeat protein 21A/21B second ARM" evidence="14">
    <location>
        <begin position="277"/>
        <end position="553"/>
    </location>
</feature>
<dbReference type="Pfam" id="PF25058">
    <property type="entry name" value="ARM_TT21"/>
    <property type="match status" value="1"/>
</dbReference>
<dbReference type="Proteomes" id="UP001501940">
    <property type="component" value="Chromosome 11"/>
</dbReference>
<comment type="subunit">
    <text evidence="10">Component of the IFT complex A (IFT-A) complex. IFT-A complex is divided into a core subcomplex composed of IFT122:IFT140:WDR19 which is associated with TULP3 and a peripheral subcomplex composed of IFT43:WDR35:TTC21B. Interacts directy with WDR35 and TTC21B. Interacts with TTC25.</text>
</comment>